<dbReference type="SUPFAM" id="SSF53822">
    <property type="entry name" value="Periplasmic binding protein-like I"/>
    <property type="match status" value="1"/>
</dbReference>
<dbReference type="AlphaFoldDB" id="S4XFI5"/>
<sequence length="368" mass="39110">MRIGLLFSLTGPRSDMGSTIADGALLAASEINAAGGVLGEPLDIEMVDARSEITRAAAGVRTLVTERKVDAIVGGYMSATRVAMLPVLHELDTLLMYPTYFEGGETDPHVFYCGAAPNQYLPAYLDWISVHLGLRIHIIGSDYLYPRVLREQIIRTADSLGLTVVGDILVPLGETDFGEAVADIRDSGADVVLSNLVGSDSTTSFARAIAETGLPVAATVTTGVDLRNMDPGTTDCHYMVASYLSDMVTPANLTYRSALHHFRGPVPSHAAQVSAYNAVHMLALAADDAGATDTASLTDSLTRVTFSGNPSGIPFRFQSNHYSVHPAVIGQAVGSDYRVLAESPATFADPWWGSVPPTPRDSRNVSAR</sequence>
<evidence type="ECO:0000313" key="1">
    <source>
        <dbReference type="EMBL" id="AGP31892.1"/>
    </source>
</evidence>
<dbReference type="InterPro" id="IPR028082">
    <property type="entry name" value="Peripla_BP_I"/>
</dbReference>
<dbReference type="PANTHER" id="PTHR47628:SF1">
    <property type="entry name" value="ALIPHATIC AMIDASE EXPRESSION-REGULATING PROTEIN"/>
    <property type="match status" value="1"/>
</dbReference>
<dbReference type="GO" id="GO:0006865">
    <property type="term" value="P:amino acid transport"/>
    <property type="evidence" value="ECO:0007669"/>
    <property type="project" value="InterPro"/>
</dbReference>
<dbReference type="KEGG" id="cter:A606_11265"/>
<name>S4XFI5_9CORY</name>
<dbReference type="Gene3D" id="3.40.50.2300">
    <property type="match status" value="2"/>
</dbReference>
<dbReference type="PRINTS" id="PR00337">
    <property type="entry name" value="LEUILEVALBP"/>
</dbReference>
<proteinExistence type="predicted"/>
<gene>
    <name evidence="1" type="ORF">A606_11265</name>
</gene>
<dbReference type="Pfam" id="PF13433">
    <property type="entry name" value="Peripla_BP_5"/>
    <property type="match status" value="1"/>
</dbReference>
<dbReference type="InterPro" id="IPR000709">
    <property type="entry name" value="Leu_Ile_Val-bd"/>
</dbReference>
<organism evidence="1 2">
    <name type="scientific">Corynebacterium terpenotabidum Y-11</name>
    <dbReference type="NCBI Taxonomy" id="1200352"/>
    <lineage>
        <taxon>Bacteria</taxon>
        <taxon>Bacillati</taxon>
        <taxon>Actinomycetota</taxon>
        <taxon>Actinomycetes</taxon>
        <taxon>Mycobacteriales</taxon>
        <taxon>Corynebacteriaceae</taxon>
        <taxon>Corynebacterium</taxon>
    </lineage>
</organism>
<dbReference type="HOGENOM" id="CLU_027128_1_1_11"/>
<accession>S4XFI5</accession>
<dbReference type="CDD" id="cd06331">
    <property type="entry name" value="PBP1_AmiC-like"/>
    <property type="match status" value="1"/>
</dbReference>
<dbReference type="PATRIC" id="fig|1200352.3.peg.2309"/>
<keyword evidence="2" id="KW-1185">Reference proteome</keyword>
<protein>
    <recommendedName>
        <fullName evidence="3">ABC transporter substrate-binding protein</fullName>
    </recommendedName>
</protein>
<dbReference type="STRING" id="1200352.A606_11265"/>
<dbReference type="Proteomes" id="UP000014809">
    <property type="component" value="Chromosome"/>
</dbReference>
<evidence type="ECO:0008006" key="3">
    <source>
        <dbReference type="Google" id="ProtNLM"/>
    </source>
</evidence>
<dbReference type="PANTHER" id="PTHR47628">
    <property type="match status" value="1"/>
</dbReference>
<reference evidence="1 2" key="1">
    <citation type="submission" date="2012-06" db="EMBL/GenBank/DDBJ databases">
        <title>Complete genome sequence of Corynebacterium terpenotabidum Y-11 (=DSM 44721).</title>
        <authorList>
            <person name="Ruckert C."/>
            <person name="Albersmeier A."/>
            <person name="Al-Dilaimi A."/>
            <person name="Szczepanowski R."/>
            <person name="Kalinowski J."/>
        </authorList>
    </citation>
    <scope>NUCLEOTIDE SEQUENCE [LARGE SCALE GENOMIC DNA]</scope>
    <source>
        <strain evidence="1 2">Y-11</strain>
    </source>
</reference>
<dbReference type="RefSeq" id="WP_020442241.1">
    <property type="nucleotide sequence ID" value="NC_021663.1"/>
</dbReference>
<dbReference type="eggNOG" id="COG0683">
    <property type="taxonomic scope" value="Bacteria"/>
</dbReference>
<evidence type="ECO:0000313" key="2">
    <source>
        <dbReference type="Proteomes" id="UP000014809"/>
    </source>
</evidence>
<dbReference type="EMBL" id="CP003696">
    <property type="protein sequence ID" value="AGP31892.1"/>
    <property type="molecule type" value="Genomic_DNA"/>
</dbReference>